<comment type="caution">
    <text evidence="1">The sequence shown here is derived from an EMBL/GenBank/DDBJ whole genome shotgun (WGS) entry which is preliminary data.</text>
</comment>
<evidence type="ECO:0000313" key="2">
    <source>
        <dbReference type="Proteomes" id="UP001431902"/>
    </source>
</evidence>
<name>A0ABT6X5Y0_9BURK</name>
<keyword evidence="2" id="KW-1185">Reference proteome</keyword>
<organism evidence="1 2">
    <name type="scientific">Limnohabitans lacus</name>
    <dbReference type="NCBI Taxonomy" id="3045173"/>
    <lineage>
        <taxon>Bacteria</taxon>
        <taxon>Pseudomonadati</taxon>
        <taxon>Pseudomonadota</taxon>
        <taxon>Betaproteobacteria</taxon>
        <taxon>Burkholderiales</taxon>
        <taxon>Comamonadaceae</taxon>
        <taxon>Limnohabitans</taxon>
    </lineage>
</organism>
<dbReference type="RefSeq" id="WP_283223930.1">
    <property type="nucleotide sequence ID" value="NZ_JASGBH010000004.1"/>
</dbReference>
<accession>A0ABT6X5Y0</accession>
<evidence type="ECO:0000313" key="1">
    <source>
        <dbReference type="EMBL" id="MDI9233528.1"/>
    </source>
</evidence>
<protein>
    <submittedName>
        <fullName evidence="1">Uncharacterized protein</fullName>
    </submittedName>
</protein>
<reference evidence="1" key="1">
    <citation type="submission" date="2023-05" db="EMBL/GenBank/DDBJ databases">
        <title>Limnohabitans sp. strain HM2-2 Genome sequencing and assembly.</title>
        <authorList>
            <person name="Jung Y."/>
        </authorList>
    </citation>
    <scope>NUCLEOTIDE SEQUENCE</scope>
    <source>
        <strain evidence="1">HM2-2</strain>
    </source>
</reference>
<gene>
    <name evidence="1" type="ORF">QLQ16_06735</name>
</gene>
<dbReference type="EMBL" id="JASGBH010000004">
    <property type="protein sequence ID" value="MDI9233528.1"/>
    <property type="molecule type" value="Genomic_DNA"/>
</dbReference>
<proteinExistence type="predicted"/>
<dbReference type="Proteomes" id="UP001431902">
    <property type="component" value="Unassembled WGS sequence"/>
</dbReference>
<sequence>MDILQLEIDVARDELTRVAIWWDADKLELGDFQFSGSEVNEVLLAIRRIKEQRLAQLIRLQTEGATS</sequence>